<evidence type="ECO:0000313" key="1">
    <source>
        <dbReference type="EMBL" id="KAJ2984870.1"/>
    </source>
</evidence>
<gene>
    <name evidence="1" type="ORF">NUW58_g5830</name>
</gene>
<evidence type="ECO:0000313" key="2">
    <source>
        <dbReference type="Proteomes" id="UP001143856"/>
    </source>
</evidence>
<reference evidence="1" key="1">
    <citation type="submission" date="2022-10" db="EMBL/GenBank/DDBJ databases">
        <title>Genome Sequence of Xylaria curta.</title>
        <authorList>
            <person name="Buettner E."/>
        </authorList>
    </citation>
    <scope>NUCLEOTIDE SEQUENCE</scope>
    <source>
        <strain evidence="1">Babe10</strain>
    </source>
</reference>
<sequence length="186" mass="20361">MAKGTISKKKKAPSLHSRAARRATSPGIDTDKSLKNVQPPPESVDHRPSILAIHQGAGVSKKQKKGRAMSSKARKRHEKAQDRAATIMERTEKKVALSKDQSRTIQGRRKVWEEINQKISSNKDDTGPKGKMPHDEDDTDGSEFDDEMGGVGEERGTQQSDAAKVNMTMEITADQDNDGGDDDGIL</sequence>
<organism evidence="1 2">
    <name type="scientific">Xylaria curta</name>
    <dbReference type="NCBI Taxonomy" id="42375"/>
    <lineage>
        <taxon>Eukaryota</taxon>
        <taxon>Fungi</taxon>
        <taxon>Dikarya</taxon>
        <taxon>Ascomycota</taxon>
        <taxon>Pezizomycotina</taxon>
        <taxon>Sordariomycetes</taxon>
        <taxon>Xylariomycetidae</taxon>
        <taxon>Xylariales</taxon>
        <taxon>Xylariaceae</taxon>
        <taxon>Xylaria</taxon>
    </lineage>
</organism>
<protein>
    <submittedName>
        <fullName evidence="1">Uncharacterized protein</fullName>
    </submittedName>
</protein>
<accession>A0ACC1P0F1</accession>
<proteinExistence type="predicted"/>
<comment type="caution">
    <text evidence="1">The sequence shown here is derived from an EMBL/GenBank/DDBJ whole genome shotgun (WGS) entry which is preliminary data.</text>
</comment>
<name>A0ACC1P0F1_9PEZI</name>
<keyword evidence="2" id="KW-1185">Reference proteome</keyword>
<dbReference type="Proteomes" id="UP001143856">
    <property type="component" value="Unassembled WGS sequence"/>
</dbReference>
<dbReference type="EMBL" id="JAPDGR010001209">
    <property type="protein sequence ID" value="KAJ2984870.1"/>
    <property type="molecule type" value="Genomic_DNA"/>
</dbReference>